<dbReference type="GO" id="GO:0005737">
    <property type="term" value="C:cytoplasm"/>
    <property type="evidence" value="ECO:0007669"/>
    <property type="project" value="InterPro"/>
</dbReference>
<evidence type="ECO:0000259" key="8">
    <source>
        <dbReference type="Pfam" id="PF02540"/>
    </source>
</evidence>
<dbReference type="UniPathway" id="UPA00253"/>
<gene>
    <name evidence="9" type="primary">nadE</name>
    <name evidence="9" type="ORF">DR980_07950</name>
</gene>
<dbReference type="PANTHER" id="PTHR23090:SF9">
    <property type="entry name" value="GLUTAMINE-DEPENDENT NAD(+) SYNTHETASE"/>
    <property type="match status" value="1"/>
</dbReference>
<evidence type="ECO:0000256" key="4">
    <source>
        <dbReference type="ARBA" id="ARBA00022840"/>
    </source>
</evidence>
<accession>A0A366B2I8</accession>
<dbReference type="GO" id="GO:0005524">
    <property type="term" value="F:ATP binding"/>
    <property type="evidence" value="ECO:0007669"/>
    <property type="project" value="UniProtKB-KW"/>
</dbReference>
<proteinExistence type="inferred from homology"/>
<dbReference type="GO" id="GO:0008795">
    <property type="term" value="F:NAD+ synthase activity"/>
    <property type="evidence" value="ECO:0007669"/>
    <property type="project" value="UniProtKB-EC"/>
</dbReference>
<dbReference type="SUPFAM" id="SSF52402">
    <property type="entry name" value="Adenine nucleotide alpha hydrolases-like"/>
    <property type="match status" value="1"/>
</dbReference>
<dbReference type="OrthoDB" id="9803818at2"/>
<dbReference type="InterPro" id="IPR014729">
    <property type="entry name" value="Rossmann-like_a/b/a_fold"/>
</dbReference>
<reference evidence="9 10" key="1">
    <citation type="submission" date="2018-07" db="EMBL/GenBank/DDBJ databases">
        <title>Complete genome sequence of Flavobacterium psychrolimnae LMG 22018.</title>
        <authorList>
            <person name="Kim D.-U."/>
        </authorList>
    </citation>
    <scope>NUCLEOTIDE SEQUENCE [LARGE SCALE GENOMIC DNA]</scope>
    <source>
        <strain evidence="9 10">LMG 22018</strain>
    </source>
</reference>
<dbReference type="EC" id="6.3.1.5" evidence="7"/>
<dbReference type="Proteomes" id="UP000253676">
    <property type="component" value="Unassembled WGS sequence"/>
</dbReference>
<comment type="similarity">
    <text evidence="6">Belongs to the NAD synthetase family.</text>
</comment>
<keyword evidence="4 6" id="KW-0067">ATP-binding</keyword>
<dbReference type="Pfam" id="PF02540">
    <property type="entry name" value="NAD_synthase"/>
    <property type="match status" value="1"/>
</dbReference>
<keyword evidence="5 6" id="KW-0520">NAD</keyword>
<sequence>MTKKSAIQVEKVNTQIVNWLKTYAENAKVNGFVIGISGGVDSAVTSTLCAQTGLKVLCVEMPIHQAPSHVTRGREHIEQLKQRFPNVSSTEADLTGVFETFKKAVPDDSDTAKVHLALANTRARLRMTTLYYFAGIHGLLVAGTGNKVEDFGVGFYTKYGDGGVDLSPIADLMKSEVYLLGSYLKIPESILKASPTDGLFGDDRTDEDQLGASYDELEWAMLENEAGKSAEDFLGREKIVFEIYKRLNTINQHKMLAIPVCFITK</sequence>
<dbReference type="CDD" id="cd00553">
    <property type="entry name" value="NAD_synthase"/>
    <property type="match status" value="1"/>
</dbReference>
<dbReference type="RefSeq" id="WP_113634783.1">
    <property type="nucleotide sequence ID" value="NZ_QNUX01000006.1"/>
</dbReference>
<keyword evidence="2 6" id="KW-0436">Ligase</keyword>
<feature type="domain" description="NAD/GMP synthase" evidence="8">
    <location>
        <begin position="14"/>
        <end position="253"/>
    </location>
</feature>
<dbReference type="Gene3D" id="3.40.50.620">
    <property type="entry name" value="HUPs"/>
    <property type="match status" value="1"/>
</dbReference>
<evidence type="ECO:0000256" key="7">
    <source>
        <dbReference type="RuleBase" id="RU003812"/>
    </source>
</evidence>
<evidence type="ECO:0000256" key="1">
    <source>
        <dbReference type="ARBA" id="ARBA00004790"/>
    </source>
</evidence>
<protein>
    <recommendedName>
        <fullName evidence="7">NH(3)-dependent NAD(+) synthetase</fullName>
        <ecNumber evidence="7">6.3.1.5</ecNumber>
    </recommendedName>
</protein>
<comment type="catalytic activity">
    <reaction evidence="7">
        <text>deamido-NAD(+) + NH4(+) + ATP = AMP + diphosphate + NAD(+) + H(+)</text>
        <dbReference type="Rhea" id="RHEA:21188"/>
        <dbReference type="ChEBI" id="CHEBI:15378"/>
        <dbReference type="ChEBI" id="CHEBI:28938"/>
        <dbReference type="ChEBI" id="CHEBI:30616"/>
        <dbReference type="ChEBI" id="CHEBI:33019"/>
        <dbReference type="ChEBI" id="CHEBI:57540"/>
        <dbReference type="ChEBI" id="CHEBI:58437"/>
        <dbReference type="ChEBI" id="CHEBI:456215"/>
        <dbReference type="EC" id="6.3.1.5"/>
    </reaction>
</comment>
<evidence type="ECO:0000313" key="10">
    <source>
        <dbReference type="Proteomes" id="UP000253676"/>
    </source>
</evidence>
<evidence type="ECO:0000256" key="3">
    <source>
        <dbReference type="ARBA" id="ARBA00022741"/>
    </source>
</evidence>
<evidence type="ECO:0000256" key="2">
    <source>
        <dbReference type="ARBA" id="ARBA00022598"/>
    </source>
</evidence>
<dbReference type="GO" id="GO:0004359">
    <property type="term" value="F:glutaminase activity"/>
    <property type="evidence" value="ECO:0007669"/>
    <property type="project" value="InterPro"/>
</dbReference>
<evidence type="ECO:0000313" key="9">
    <source>
        <dbReference type="EMBL" id="RBN50414.1"/>
    </source>
</evidence>
<evidence type="ECO:0000256" key="5">
    <source>
        <dbReference type="ARBA" id="ARBA00023027"/>
    </source>
</evidence>
<dbReference type="NCBIfam" id="TIGR00552">
    <property type="entry name" value="nadE"/>
    <property type="match status" value="1"/>
</dbReference>
<dbReference type="InterPro" id="IPR003694">
    <property type="entry name" value="NAD_synthase"/>
</dbReference>
<dbReference type="EMBL" id="QNUX01000006">
    <property type="protein sequence ID" value="RBN50414.1"/>
    <property type="molecule type" value="Genomic_DNA"/>
</dbReference>
<dbReference type="GO" id="GO:0003952">
    <property type="term" value="F:NAD+ synthase (glutamine-hydrolyzing) activity"/>
    <property type="evidence" value="ECO:0007669"/>
    <property type="project" value="InterPro"/>
</dbReference>
<dbReference type="InterPro" id="IPR022310">
    <property type="entry name" value="NAD/GMP_synthase"/>
</dbReference>
<keyword evidence="3 6" id="KW-0547">Nucleotide-binding</keyword>
<evidence type="ECO:0000256" key="6">
    <source>
        <dbReference type="RuleBase" id="RU003811"/>
    </source>
</evidence>
<organism evidence="9 10">
    <name type="scientific">Flavobacterium psychrolimnae</name>
    <dbReference type="NCBI Taxonomy" id="249351"/>
    <lineage>
        <taxon>Bacteria</taxon>
        <taxon>Pseudomonadati</taxon>
        <taxon>Bacteroidota</taxon>
        <taxon>Flavobacteriia</taxon>
        <taxon>Flavobacteriales</taxon>
        <taxon>Flavobacteriaceae</taxon>
        <taxon>Flavobacterium</taxon>
    </lineage>
</organism>
<comment type="pathway">
    <text evidence="1">Cofactor biosynthesis; NAD(+) biosynthesis.</text>
</comment>
<dbReference type="GO" id="GO:0009435">
    <property type="term" value="P:NAD+ biosynthetic process"/>
    <property type="evidence" value="ECO:0007669"/>
    <property type="project" value="UniProtKB-UniPathway"/>
</dbReference>
<dbReference type="AlphaFoldDB" id="A0A366B2I8"/>
<dbReference type="PANTHER" id="PTHR23090">
    <property type="entry name" value="NH 3 /GLUTAMINE-DEPENDENT NAD + SYNTHETASE"/>
    <property type="match status" value="1"/>
</dbReference>
<name>A0A366B2I8_9FLAO</name>
<comment type="caution">
    <text evidence="9">The sequence shown here is derived from an EMBL/GenBank/DDBJ whole genome shotgun (WGS) entry which is preliminary data.</text>
</comment>
<keyword evidence="10" id="KW-1185">Reference proteome</keyword>